<comment type="similarity">
    <text evidence="1">In the C-terminal section; belongs to the trehalose phosphatase family.</text>
</comment>
<gene>
    <name evidence="3" type="ORF">JCM15093_2454</name>
</gene>
<dbReference type="Pfam" id="PF00982">
    <property type="entry name" value="Glyco_transf_20"/>
    <property type="match status" value="1"/>
</dbReference>
<dbReference type="GO" id="GO:0004805">
    <property type="term" value="F:trehalose-phosphatase activity"/>
    <property type="evidence" value="ECO:0007669"/>
    <property type="project" value="TreeGrafter"/>
</dbReference>
<name>A0A069D4J9_9BACE</name>
<dbReference type="NCBIfam" id="TIGR00685">
    <property type="entry name" value="T6PP"/>
    <property type="match status" value="1"/>
</dbReference>
<dbReference type="SUPFAM" id="SSF53756">
    <property type="entry name" value="UDP-Glycosyltransferase/glycogen phosphorylase"/>
    <property type="match status" value="1"/>
</dbReference>
<proteinExistence type="inferred from homology"/>
<dbReference type="STRING" id="1121097.GCA_000428125_01045"/>
<dbReference type="GO" id="GO:0003825">
    <property type="term" value="F:alpha,alpha-trehalose-phosphate synthase (UDP-forming) activity"/>
    <property type="evidence" value="ECO:0007669"/>
    <property type="project" value="TreeGrafter"/>
</dbReference>
<keyword evidence="4" id="KW-1185">Reference proteome</keyword>
<dbReference type="Gene3D" id="3.40.50.1000">
    <property type="entry name" value="HAD superfamily/HAD-like"/>
    <property type="match status" value="1"/>
</dbReference>
<accession>A0A069D4J9</accession>
<dbReference type="InterPro" id="IPR001830">
    <property type="entry name" value="Glyco_trans_20"/>
</dbReference>
<sequence>MCHYFYTHIKYGIASWEAYKEVNSLFAQVADMHIENGDIVWIQDYQLMLLPALIRDGNKDVSIGYFHHIPFPSYELFRILPERKEILDGLLGADLIGFHTADYMRHFMSTAERVMDTKFMLDETRYNNRIVHVDAFPMGINYEKYSAAPLKVAPQKLSSEWKMKFGERKIIISVDRLDYSKGILHRLKAFNRFLAEHPEYHEKVSLVMIVVPSRDKVGAYADLKMKINEKIGMINGKYSNLNWTPIHYFYHSFSFERLVAFYNVADIALVSPLRDGMNLVAKEYIAVKRKNLGILILSEMAGAAQELRDAIIVNPNDVDGMKDAILKALEMPADEQLKRMKRMQKIVSSQTVQKWATDYIDELLSLKKQNEKNKTKLITDVNKQIIVSEYKRSHKRLIILDYDGTLSPFYNNPEEAAPSLQLTQIIKGLLADKRNCIAISSGRDQDTLSGWFGEYPIILAAEHGAFVRDNGVWRKNLEDRSWSREIVDIILKVTDKTPGSFLEEKKTALVWHFRNVDPWVAALREQQLFNMLGDKCAREGLHIMKGNKIIEIKQVGCDKGYVAKQLLLKEDFDFMLAIGDDTTDEDMFREMPKDSYTIKVGEMSDAARFYLKNQHEVLPLLNLFLSD</sequence>
<dbReference type="GO" id="GO:0005992">
    <property type="term" value="P:trehalose biosynthetic process"/>
    <property type="evidence" value="ECO:0007669"/>
    <property type="project" value="InterPro"/>
</dbReference>
<evidence type="ECO:0000256" key="2">
    <source>
        <dbReference type="ARBA" id="ARBA00008799"/>
    </source>
</evidence>
<evidence type="ECO:0000256" key="1">
    <source>
        <dbReference type="ARBA" id="ARBA00006330"/>
    </source>
</evidence>
<dbReference type="SUPFAM" id="SSF56784">
    <property type="entry name" value="HAD-like"/>
    <property type="match status" value="1"/>
</dbReference>
<dbReference type="NCBIfam" id="TIGR01484">
    <property type="entry name" value="HAD-SF-IIB"/>
    <property type="match status" value="1"/>
</dbReference>
<dbReference type="InterPro" id="IPR006379">
    <property type="entry name" value="HAD-SF_hydro_IIB"/>
</dbReference>
<dbReference type="NCBIfam" id="NF011071">
    <property type="entry name" value="PRK14501.1"/>
    <property type="match status" value="1"/>
</dbReference>
<comment type="caution">
    <text evidence="3">The sequence shown here is derived from an EMBL/GenBank/DDBJ whole genome shotgun (WGS) entry which is preliminary data.</text>
</comment>
<evidence type="ECO:0000313" key="4">
    <source>
        <dbReference type="Proteomes" id="UP000027601"/>
    </source>
</evidence>
<organism evidence="3 4">
    <name type="scientific">Bacteroides graminisolvens DSM 19988 = JCM 15093</name>
    <dbReference type="NCBI Taxonomy" id="1121097"/>
    <lineage>
        <taxon>Bacteria</taxon>
        <taxon>Pseudomonadati</taxon>
        <taxon>Bacteroidota</taxon>
        <taxon>Bacteroidia</taxon>
        <taxon>Bacteroidales</taxon>
        <taxon>Bacteroidaceae</taxon>
        <taxon>Bacteroides</taxon>
    </lineage>
</organism>
<dbReference type="CDD" id="cd03788">
    <property type="entry name" value="GT20_TPS"/>
    <property type="match status" value="1"/>
</dbReference>
<dbReference type="PANTHER" id="PTHR10788:SF106">
    <property type="entry name" value="BCDNA.GH08860"/>
    <property type="match status" value="1"/>
</dbReference>
<dbReference type="InterPro" id="IPR023214">
    <property type="entry name" value="HAD_sf"/>
</dbReference>
<dbReference type="CDD" id="cd01627">
    <property type="entry name" value="HAD_TPP"/>
    <property type="match status" value="1"/>
</dbReference>
<protein>
    <submittedName>
        <fullName evidence="3">Alpha,alpha-trehalose-phosphate synthase</fullName>
    </submittedName>
</protein>
<dbReference type="AlphaFoldDB" id="A0A069D4J9"/>
<dbReference type="Proteomes" id="UP000027601">
    <property type="component" value="Unassembled WGS sequence"/>
</dbReference>
<dbReference type="Gene3D" id="3.40.50.2000">
    <property type="entry name" value="Glycogen Phosphorylase B"/>
    <property type="match status" value="2"/>
</dbReference>
<dbReference type="GO" id="GO:0005829">
    <property type="term" value="C:cytosol"/>
    <property type="evidence" value="ECO:0007669"/>
    <property type="project" value="TreeGrafter"/>
</dbReference>
<dbReference type="InterPro" id="IPR003337">
    <property type="entry name" value="Trehalose_PPase"/>
</dbReference>
<dbReference type="Gene3D" id="3.30.70.1020">
    <property type="entry name" value="Trehalose-6-phosphate phosphatase related protein, domain 2"/>
    <property type="match status" value="1"/>
</dbReference>
<dbReference type="EMBL" id="BAJS01000016">
    <property type="protein sequence ID" value="GAK37221.1"/>
    <property type="molecule type" value="Genomic_DNA"/>
</dbReference>
<dbReference type="eggNOG" id="COG0380">
    <property type="taxonomic scope" value="Bacteria"/>
</dbReference>
<dbReference type="eggNOG" id="COG1877">
    <property type="taxonomic scope" value="Bacteria"/>
</dbReference>
<dbReference type="InterPro" id="IPR036412">
    <property type="entry name" value="HAD-like_sf"/>
</dbReference>
<evidence type="ECO:0000313" key="3">
    <source>
        <dbReference type="EMBL" id="GAK37221.1"/>
    </source>
</evidence>
<comment type="similarity">
    <text evidence="2">Belongs to the glycosyltransferase 20 family.</text>
</comment>
<reference evidence="3 4" key="1">
    <citation type="journal article" date="2015" name="Microbes Environ.">
        <title>Distribution and evolution of nitrogen fixation genes in the phylum bacteroidetes.</title>
        <authorList>
            <person name="Inoue J."/>
            <person name="Oshima K."/>
            <person name="Suda W."/>
            <person name="Sakamoto M."/>
            <person name="Iino T."/>
            <person name="Noda S."/>
            <person name="Hongoh Y."/>
            <person name="Hattori M."/>
            <person name="Ohkuma M."/>
        </authorList>
    </citation>
    <scope>NUCLEOTIDE SEQUENCE [LARGE SCALE GENOMIC DNA]</scope>
    <source>
        <strain evidence="3 4">JCM 15093</strain>
    </source>
</reference>
<dbReference type="Pfam" id="PF02358">
    <property type="entry name" value="Trehalose_PPase"/>
    <property type="match status" value="1"/>
</dbReference>
<dbReference type="PANTHER" id="PTHR10788">
    <property type="entry name" value="TREHALOSE-6-PHOSPHATE SYNTHASE"/>
    <property type="match status" value="1"/>
</dbReference>